<organism evidence="2 3">
    <name type="scientific">Cordylochernes scorpioides</name>
    <dbReference type="NCBI Taxonomy" id="51811"/>
    <lineage>
        <taxon>Eukaryota</taxon>
        <taxon>Metazoa</taxon>
        <taxon>Ecdysozoa</taxon>
        <taxon>Arthropoda</taxon>
        <taxon>Chelicerata</taxon>
        <taxon>Arachnida</taxon>
        <taxon>Pseudoscorpiones</taxon>
        <taxon>Cheliferoidea</taxon>
        <taxon>Chernetidae</taxon>
        <taxon>Cordylochernes</taxon>
    </lineage>
</organism>
<feature type="compositionally biased region" description="Polar residues" evidence="1">
    <location>
        <begin position="157"/>
        <end position="170"/>
    </location>
</feature>
<gene>
    <name evidence="2" type="ORF">LAZ67_9002305</name>
</gene>
<sequence>MMQLEDSSWADARREAFITLRDGVNFSHVPARLDVKSKGLVTHFYVTYGIKCSLCLKSGHKRANCPRKTGLQEDKLVLPVEATLHFEYHAGCSTYTCCPQTPTDLTYCCCGDSPTSIKDIQCSAGRPHPQVYPHNERSKNLAPKTSRKKRQGPLSRPPSSKTMPSNNSALSKPAAELSAPIRQTTSTPSSPSAPSPEAKFPVHPQETPTPEPPVPAPSTSQLLPRPEPSLAIIEPTAAPKKETQKKTAPPMSSISMQPLQTSQETKLIGQVKDIFAQMNAESFLSPLYEEIRRFEVVEAVLYPHVMEVLSKTLSKGNKTILCEVYPASTRESCIACGSADLSLAHRYWSCRRIRPVIVEALTIIQRPPDLQSWIFGHDLEENFWPSWQEDPLLVWRRTLSRWWYLPHS</sequence>
<feature type="compositionally biased region" description="Pro residues" evidence="1">
    <location>
        <begin position="207"/>
        <end position="216"/>
    </location>
</feature>
<dbReference type="Proteomes" id="UP001235939">
    <property type="component" value="Chromosome 09"/>
</dbReference>
<accession>A0ABY6KYP1</accession>
<feature type="compositionally biased region" description="Low complexity" evidence="1">
    <location>
        <begin position="184"/>
        <end position="206"/>
    </location>
</feature>
<protein>
    <submittedName>
        <fullName evidence="2">Uncharacterized protein</fullName>
    </submittedName>
</protein>
<evidence type="ECO:0000313" key="3">
    <source>
        <dbReference type="Proteomes" id="UP001235939"/>
    </source>
</evidence>
<dbReference type="EMBL" id="CP092871">
    <property type="protein sequence ID" value="UYV72240.1"/>
    <property type="molecule type" value="Genomic_DNA"/>
</dbReference>
<proteinExistence type="predicted"/>
<evidence type="ECO:0000256" key="1">
    <source>
        <dbReference type="SAM" id="MobiDB-lite"/>
    </source>
</evidence>
<evidence type="ECO:0000313" key="2">
    <source>
        <dbReference type="EMBL" id="UYV72240.1"/>
    </source>
</evidence>
<feature type="region of interest" description="Disordered" evidence="1">
    <location>
        <begin position="126"/>
        <end position="261"/>
    </location>
</feature>
<name>A0ABY6KYP1_9ARAC</name>
<feature type="compositionally biased region" description="Polar residues" evidence="1">
    <location>
        <begin position="250"/>
        <end position="261"/>
    </location>
</feature>
<keyword evidence="3" id="KW-1185">Reference proteome</keyword>
<reference evidence="2 3" key="1">
    <citation type="submission" date="2022-01" db="EMBL/GenBank/DDBJ databases">
        <title>A chromosomal length assembly of Cordylochernes scorpioides.</title>
        <authorList>
            <person name="Zeh D."/>
            <person name="Zeh J."/>
        </authorList>
    </citation>
    <scope>NUCLEOTIDE SEQUENCE [LARGE SCALE GENOMIC DNA]</scope>
    <source>
        <strain evidence="2">IN4F17</strain>
        <tissue evidence="2">Whole Body</tissue>
    </source>
</reference>